<gene>
    <name evidence="2" type="ORF">IRY55_12850</name>
</gene>
<protein>
    <recommendedName>
        <fullName evidence="4">Rad50/SbcC-type AAA domain-containing protein</fullName>
    </recommendedName>
</protein>
<keyword evidence="3" id="KW-1185">Reference proteome</keyword>
<feature type="coiled-coil region" evidence="1">
    <location>
        <begin position="191"/>
        <end position="295"/>
    </location>
</feature>
<sequence>MIIKKLIVQGISYQRTLEFSKELNIISGEKTSGKSLVLSLIDYCLGKDRGISLKVQTELADNVDFIFLEIEINKEKFTISRSIKKNISVFWLYYCRFNSINEYIPEKLNKKELQSFLMKKIGAMEFKKTKNKARSNELTTETISFRDIYRYCFVNQHDLGTHNFLSYNEPMKRYKNPISFEMIFDLIDFSQNELQTEIAKIQNQINENEKKKDNLEGYLDQRDNTDYSDLLDRIGNYDDQIDELIQRKNKIIKRQNQQNEIATSNKDYVLLNSEINKLDSEIEQIKKQIKDIQLGITSNELLLSDYHSEMKDIKTTEEINYKLKISDHELTCPLCNSRVKNELHQEHSQKSSPENFKYILKDIQQKIKMVNEVIEGSNEKIVELDMQIKRKMRKKEILSLALSEFSKDVNTPFLPQLNSINVNINNLDKDREILLESKRVFHKINEIKEVVDNDKTQLKSLKDKLSAMEEKSKRRNQIMNDLNKVYLTNMKKMKYYDTTDSFIDDEEYIPYYKNASVYEHESGGLLECMQLSFLDAIISSPSAIFHPKLLILDSISKYFGTNKNEQSVENEDENMINDPEVYLNIYYMLVKLSRKAQIIVVENIPPTEMSQYVKYSFRSGEKGFIDLSKNEFLID</sequence>
<evidence type="ECO:0000256" key="1">
    <source>
        <dbReference type="SAM" id="Coils"/>
    </source>
</evidence>
<keyword evidence="1" id="KW-0175">Coiled coil</keyword>
<accession>A0A8J7GLG6</accession>
<feature type="coiled-coil region" evidence="1">
    <location>
        <begin position="444"/>
        <end position="471"/>
    </location>
</feature>
<dbReference type="EMBL" id="JADKPV010000010">
    <property type="protein sequence ID" value="MBF4502250.1"/>
    <property type="molecule type" value="Genomic_DNA"/>
</dbReference>
<reference evidence="2" key="1">
    <citation type="submission" date="2020-11" db="EMBL/GenBank/DDBJ databases">
        <title>Multidrug resistant novel bacterium Savagea serpentis sp. nov., isolated from the scats of a vine snake (Ahaetulla nasuta).</title>
        <authorList>
            <person name="Venkata Ramana V."/>
            <person name="Vikas Patil S."/>
            <person name="Yogita Lugani V."/>
        </authorList>
    </citation>
    <scope>NUCLEOTIDE SEQUENCE</scope>
    <source>
        <strain evidence="2">SN6</strain>
    </source>
</reference>
<evidence type="ECO:0008006" key="4">
    <source>
        <dbReference type="Google" id="ProtNLM"/>
    </source>
</evidence>
<dbReference type="Proteomes" id="UP000622653">
    <property type="component" value="Unassembled WGS sequence"/>
</dbReference>
<dbReference type="AlphaFoldDB" id="A0A8J7GLG6"/>
<name>A0A8J7GLG6_9BACL</name>
<organism evidence="2 3">
    <name type="scientific">Savagea serpentis</name>
    <dbReference type="NCBI Taxonomy" id="2785297"/>
    <lineage>
        <taxon>Bacteria</taxon>
        <taxon>Bacillati</taxon>
        <taxon>Bacillota</taxon>
        <taxon>Bacilli</taxon>
        <taxon>Bacillales</taxon>
        <taxon>Caryophanaceae</taxon>
        <taxon>Savagea</taxon>
    </lineage>
</organism>
<dbReference type="Gene3D" id="3.40.50.300">
    <property type="entry name" value="P-loop containing nucleotide triphosphate hydrolases"/>
    <property type="match status" value="1"/>
</dbReference>
<evidence type="ECO:0000313" key="2">
    <source>
        <dbReference type="EMBL" id="MBF4502250.1"/>
    </source>
</evidence>
<proteinExistence type="predicted"/>
<dbReference type="InterPro" id="IPR027417">
    <property type="entry name" value="P-loop_NTPase"/>
</dbReference>
<comment type="caution">
    <text evidence="2">The sequence shown here is derived from an EMBL/GenBank/DDBJ whole genome shotgun (WGS) entry which is preliminary data.</text>
</comment>
<evidence type="ECO:0000313" key="3">
    <source>
        <dbReference type="Proteomes" id="UP000622653"/>
    </source>
</evidence>
<dbReference type="RefSeq" id="WP_194563736.1">
    <property type="nucleotide sequence ID" value="NZ_JADKPV010000010.1"/>
</dbReference>